<evidence type="ECO:0000256" key="6">
    <source>
        <dbReference type="ARBA" id="ARBA00023136"/>
    </source>
</evidence>
<dbReference type="SMART" id="SM01039">
    <property type="entry name" value="BRICHOS"/>
    <property type="match status" value="1"/>
</dbReference>
<dbReference type="Proteomes" id="UP001461498">
    <property type="component" value="Unassembled WGS sequence"/>
</dbReference>
<feature type="transmembrane region" description="Helical" evidence="9">
    <location>
        <begin position="65"/>
        <end position="86"/>
    </location>
</feature>
<keyword evidence="4 9" id="KW-0735">Signal-anchor</keyword>
<dbReference type="GO" id="GO:0005794">
    <property type="term" value="C:Golgi apparatus"/>
    <property type="evidence" value="ECO:0007669"/>
    <property type="project" value="TreeGrafter"/>
</dbReference>
<dbReference type="GO" id="GO:0042985">
    <property type="term" value="P:negative regulation of amyloid precursor protein biosynthetic process"/>
    <property type="evidence" value="ECO:0007669"/>
    <property type="project" value="TreeGrafter"/>
</dbReference>
<dbReference type="GO" id="GO:0005886">
    <property type="term" value="C:plasma membrane"/>
    <property type="evidence" value="ECO:0007669"/>
    <property type="project" value="UniProtKB-UniRule"/>
</dbReference>
<comment type="caution">
    <text evidence="11">The sequence shown here is derived from an EMBL/GenBank/DDBJ whole genome shotgun (WGS) entry which is preliminary data.</text>
</comment>
<keyword evidence="8" id="KW-0325">Glycoprotein</keyword>
<keyword evidence="9" id="KW-1003">Cell membrane</keyword>
<keyword evidence="12" id="KW-1185">Reference proteome</keyword>
<evidence type="ECO:0000313" key="12">
    <source>
        <dbReference type="Proteomes" id="UP001461498"/>
    </source>
</evidence>
<proteinExistence type="inferred from homology"/>
<keyword evidence="6 9" id="KW-0472">Membrane</keyword>
<evidence type="ECO:0000256" key="7">
    <source>
        <dbReference type="ARBA" id="ARBA00023157"/>
    </source>
</evidence>
<evidence type="ECO:0000256" key="1">
    <source>
        <dbReference type="ARBA" id="ARBA00004606"/>
    </source>
</evidence>
<comment type="subcellular location">
    <subcellularLocation>
        <location evidence="1 9">Membrane</location>
        <topology evidence="1 9">Single-pass type II membrane protein</topology>
    </subcellularLocation>
</comment>
<dbReference type="InterPro" id="IPR007084">
    <property type="entry name" value="BRICHOS_dom"/>
</dbReference>
<organism evidence="11 12">
    <name type="scientific">Rhynocoris fuscipes</name>
    <dbReference type="NCBI Taxonomy" id="488301"/>
    <lineage>
        <taxon>Eukaryota</taxon>
        <taxon>Metazoa</taxon>
        <taxon>Ecdysozoa</taxon>
        <taxon>Arthropoda</taxon>
        <taxon>Hexapoda</taxon>
        <taxon>Insecta</taxon>
        <taxon>Pterygota</taxon>
        <taxon>Neoptera</taxon>
        <taxon>Paraneoptera</taxon>
        <taxon>Hemiptera</taxon>
        <taxon>Heteroptera</taxon>
        <taxon>Panheteroptera</taxon>
        <taxon>Cimicomorpha</taxon>
        <taxon>Reduviidae</taxon>
        <taxon>Harpactorinae</taxon>
        <taxon>Harpactorini</taxon>
        <taxon>Rhynocoris</taxon>
    </lineage>
</organism>
<evidence type="ECO:0000256" key="8">
    <source>
        <dbReference type="ARBA" id="ARBA00023180"/>
    </source>
</evidence>
<gene>
    <name evidence="11" type="ORF">O3M35_004800</name>
</gene>
<dbReference type="InterPro" id="IPR040145">
    <property type="entry name" value="ITM2"/>
</dbReference>
<dbReference type="PROSITE" id="PS50869">
    <property type="entry name" value="BRICHOS"/>
    <property type="match status" value="1"/>
</dbReference>
<evidence type="ECO:0000313" key="11">
    <source>
        <dbReference type="EMBL" id="KAK9509911.1"/>
    </source>
</evidence>
<comment type="similarity">
    <text evidence="2 9">Belongs to the ITM2 family.</text>
</comment>
<evidence type="ECO:0000259" key="10">
    <source>
        <dbReference type="PROSITE" id="PS50869"/>
    </source>
</evidence>
<dbReference type="PANTHER" id="PTHR10962:SF1">
    <property type="entry name" value="INTEGRAL MEMBRANE PROTEIN 2"/>
    <property type="match status" value="1"/>
</dbReference>
<dbReference type="AlphaFoldDB" id="A0AAW1DGG0"/>
<reference evidence="11 12" key="1">
    <citation type="submission" date="2022-12" db="EMBL/GenBank/DDBJ databases">
        <title>Chromosome-level genome assembly of true bugs.</title>
        <authorList>
            <person name="Ma L."/>
            <person name="Li H."/>
        </authorList>
    </citation>
    <scope>NUCLEOTIDE SEQUENCE [LARGE SCALE GENOMIC DNA]</scope>
    <source>
        <strain evidence="11">Lab_2022b</strain>
    </source>
</reference>
<keyword evidence="7" id="KW-1015">Disulfide bond</keyword>
<evidence type="ECO:0000256" key="3">
    <source>
        <dbReference type="ARBA" id="ARBA00022692"/>
    </source>
</evidence>
<name>A0AAW1DGG0_9HEMI</name>
<dbReference type="PANTHER" id="PTHR10962">
    <property type="entry name" value="INTEGRAL TRANSMEMBRANE PROTEIN 2"/>
    <property type="match status" value="1"/>
</dbReference>
<keyword evidence="5 9" id="KW-1133">Transmembrane helix</keyword>
<evidence type="ECO:0000256" key="9">
    <source>
        <dbReference type="RuleBase" id="RU367061"/>
    </source>
</evidence>
<accession>A0AAW1DGG0</accession>
<sequence length="315" mass="36155">MTIVTKPLSEKKGEKNQEPLVPGVKIEVLPERCTEPGRPVPGPTLRSVQFRELVRERRVNSASTAFLFLTALLVMSCGVITGLYLYKQFVRVQMQKFHGWCSIPYEESHYTSSLLGQPPVENLMTDEDDDLNTFKKIADRLMSANKGERGFFREEFEIDDSYEKISVPDFSGGKYSRFIHDFSINKTVIVDVNGRRCFIMPLNRSTILPPSTLVDLIKKMREGHYDINTGLLRETMQVVTPAIKDRSGLGQYITRECENYPIYRLEKYVNGVYKRSADQQEAQFMEFAGKNTQLFHIVNYAELEEHESEQPVAMA</sequence>
<evidence type="ECO:0000256" key="2">
    <source>
        <dbReference type="ARBA" id="ARBA00006794"/>
    </source>
</evidence>
<dbReference type="GO" id="GO:0001540">
    <property type="term" value="F:amyloid-beta binding"/>
    <property type="evidence" value="ECO:0007669"/>
    <property type="project" value="TreeGrafter"/>
</dbReference>
<dbReference type="EMBL" id="JAPXFL010000002">
    <property type="protein sequence ID" value="KAK9509911.1"/>
    <property type="molecule type" value="Genomic_DNA"/>
</dbReference>
<keyword evidence="3 9" id="KW-0812">Transmembrane</keyword>
<dbReference type="Pfam" id="PF04089">
    <property type="entry name" value="BRICHOS"/>
    <property type="match status" value="1"/>
</dbReference>
<feature type="domain" description="BRICHOS" evidence="10">
    <location>
        <begin position="170"/>
        <end position="265"/>
    </location>
</feature>
<protein>
    <recommendedName>
        <fullName evidence="9">Integral membrane protein 2</fullName>
    </recommendedName>
</protein>
<dbReference type="GO" id="GO:0070062">
    <property type="term" value="C:extracellular exosome"/>
    <property type="evidence" value="ECO:0007669"/>
    <property type="project" value="TreeGrafter"/>
</dbReference>
<evidence type="ECO:0000256" key="5">
    <source>
        <dbReference type="ARBA" id="ARBA00022989"/>
    </source>
</evidence>
<evidence type="ECO:0000256" key="4">
    <source>
        <dbReference type="ARBA" id="ARBA00022968"/>
    </source>
</evidence>